<gene>
    <name evidence="8" type="ORF">FNH05_20170</name>
</gene>
<feature type="domain" description="Major facilitator superfamily (MFS) profile" evidence="7">
    <location>
        <begin position="1"/>
        <end position="359"/>
    </location>
</feature>
<organism evidence="8 9">
    <name type="scientific">Amycolatopsis rhizosphaerae</name>
    <dbReference type="NCBI Taxonomy" id="2053003"/>
    <lineage>
        <taxon>Bacteria</taxon>
        <taxon>Bacillati</taxon>
        <taxon>Actinomycetota</taxon>
        <taxon>Actinomycetes</taxon>
        <taxon>Pseudonocardiales</taxon>
        <taxon>Pseudonocardiaceae</taxon>
        <taxon>Amycolatopsis</taxon>
    </lineage>
</organism>
<evidence type="ECO:0000313" key="8">
    <source>
        <dbReference type="EMBL" id="TVT45989.1"/>
    </source>
</evidence>
<reference evidence="8 9" key="2">
    <citation type="submission" date="2019-08" db="EMBL/GenBank/DDBJ databases">
        <title>Amycolatopsis acidicola sp. nov., isolated from peat swamp forest soil.</title>
        <authorList>
            <person name="Srisuk N."/>
        </authorList>
    </citation>
    <scope>NUCLEOTIDE SEQUENCE [LARGE SCALE GENOMIC DNA]</scope>
    <source>
        <strain evidence="8 9">TBRC 6029</strain>
    </source>
</reference>
<comment type="caution">
    <text evidence="8">The sequence shown here is derived from an EMBL/GenBank/DDBJ whole genome shotgun (WGS) entry which is preliminary data.</text>
</comment>
<feature type="transmembrane region" description="Helical" evidence="6">
    <location>
        <begin position="63"/>
        <end position="81"/>
    </location>
</feature>
<dbReference type="OrthoDB" id="5241931at2"/>
<proteinExistence type="predicted"/>
<feature type="transmembrane region" description="Helical" evidence="6">
    <location>
        <begin position="145"/>
        <end position="162"/>
    </location>
</feature>
<dbReference type="SUPFAM" id="SSF103473">
    <property type="entry name" value="MFS general substrate transporter"/>
    <property type="match status" value="1"/>
</dbReference>
<accession>A0A558CB29</accession>
<evidence type="ECO:0000259" key="7">
    <source>
        <dbReference type="PROSITE" id="PS50850"/>
    </source>
</evidence>
<evidence type="ECO:0000256" key="4">
    <source>
        <dbReference type="ARBA" id="ARBA00022989"/>
    </source>
</evidence>
<dbReference type="EMBL" id="VJWX01000204">
    <property type="protein sequence ID" value="TVT45989.1"/>
    <property type="molecule type" value="Genomic_DNA"/>
</dbReference>
<dbReference type="InterPro" id="IPR011701">
    <property type="entry name" value="MFS"/>
</dbReference>
<reference evidence="8 9" key="1">
    <citation type="submission" date="2019-07" db="EMBL/GenBank/DDBJ databases">
        <authorList>
            <person name="Duangmal K."/>
            <person name="Teo W.F.A."/>
        </authorList>
    </citation>
    <scope>NUCLEOTIDE SEQUENCE [LARGE SCALE GENOMIC DNA]</scope>
    <source>
        <strain evidence="8 9">TBRC 6029</strain>
    </source>
</reference>
<keyword evidence="2" id="KW-1003">Cell membrane</keyword>
<feature type="transmembrane region" description="Helical" evidence="6">
    <location>
        <begin position="183"/>
        <end position="206"/>
    </location>
</feature>
<comment type="subcellular location">
    <subcellularLocation>
        <location evidence="1">Cell membrane</location>
        <topology evidence="1">Multi-pass membrane protein</topology>
    </subcellularLocation>
</comment>
<dbReference type="InterPro" id="IPR036259">
    <property type="entry name" value="MFS_trans_sf"/>
</dbReference>
<feature type="transmembrane region" description="Helical" evidence="6">
    <location>
        <begin position="274"/>
        <end position="295"/>
    </location>
</feature>
<dbReference type="Proteomes" id="UP000320011">
    <property type="component" value="Unassembled WGS sequence"/>
</dbReference>
<name>A0A558CB29_9PSEU</name>
<dbReference type="AlphaFoldDB" id="A0A558CB29"/>
<protein>
    <submittedName>
        <fullName evidence="8">MFS transporter</fullName>
    </submittedName>
</protein>
<evidence type="ECO:0000256" key="5">
    <source>
        <dbReference type="ARBA" id="ARBA00023136"/>
    </source>
</evidence>
<feature type="transmembrane region" description="Helical" evidence="6">
    <location>
        <begin position="32"/>
        <end position="51"/>
    </location>
</feature>
<dbReference type="PANTHER" id="PTHR43124:SF3">
    <property type="entry name" value="CHLORAMPHENICOL EFFLUX PUMP RV0191"/>
    <property type="match status" value="1"/>
</dbReference>
<evidence type="ECO:0000256" key="6">
    <source>
        <dbReference type="SAM" id="Phobius"/>
    </source>
</evidence>
<sequence length="361" mass="36819">MLGPFGGGVVSSMLPELSAAFGVTQGTAATSLTAYLLPFAVVMLVSGTLGARWGPVRTIRLAYLGYVLVAALAALAPWFWLFQASRGLQGVANAFTTPLLLTKLAEITPRQRLGRSLGTFGAMQAIGQTSAPLVGGIAAESSWRWAFAGIAAVAAVLAASPLPPDHGGTAEVARLRDAWRRDVLWYGVVVFLAWACLAGLPFLVAFRLEDLFALSPGMRGLVLTAFGFAGFTTARLVGAASDRFGPRLAVMAGLLLGAVAIGSIGLTASLPVVAVAWALAGVCGQLILVGINTLVLGGGTQGRSGAISVVTALRFLGMSASPAVFTGLYHAGASLAFLVAAAVLVPPVALAVIRPPSQDPA</sequence>
<feature type="transmembrane region" description="Helical" evidence="6">
    <location>
        <begin position="307"/>
        <end position="329"/>
    </location>
</feature>
<dbReference type="PROSITE" id="PS50850">
    <property type="entry name" value="MFS"/>
    <property type="match status" value="1"/>
</dbReference>
<evidence type="ECO:0000256" key="3">
    <source>
        <dbReference type="ARBA" id="ARBA00022692"/>
    </source>
</evidence>
<dbReference type="Gene3D" id="1.20.1250.20">
    <property type="entry name" value="MFS general substrate transporter like domains"/>
    <property type="match status" value="2"/>
</dbReference>
<feature type="transmembrane region" description="Helical" evidence="6">
    <location>
        <begin position="335"/>
        <end position="353"/>
    </location>
</feature>
<dbReference type="InterPro" id="IPR001958">
    <property type="entry name" value="Tet-R_TetA/multi-R_MdtG-like"/>
</dbReference>
<keyword evidence="9" id="KW-1185">Reference proteome</keyword>
<evidence type="ECO:0000256" key="2">
    <source>
        <dbReference type="ARBA" id="ARBA00022475"/>
    </source>
</evidence>
<keyword evidence="4 6" id="KW-1133">Transmembrane helix</keyword>
<dbReference type="PRINTS" id="PR01035">
    <property type="entry name" value="TCRTETA"/>
</dbReference>
<dbReference type="PANTHER" id="PTHR43124">
    <property type="entry name" value="PURINE EFFLUX PUMP PBUE"/>
    <property type="match status" value="1"/>
</dbReference>
<keyword evidence="3 6" id="KW-0812">Transmembrane</keyword>
<feature type="transmembrane region" description="Helical" evidence="6">
    <location>
        <begin position="218"/>
        <end position="237"/>
    </location>
</feature>
<dbReference type="InterPro" id="IPR020846">
    <property type="entry name" value="MFS_dom"/>
</dbReference>
<evidence type="ECO:0000313" key="9">
    <source>
        <dbReference type="Proteomes" id="UP000320011"/>
    </source>
</evidence>
<dbReference type="Pfam" id="PF07690">
    <property type="entry name" value="MFS_1"/>
    <property type="match status" value="1"/>
</dbReference>
<dbReference type="InterPro" id="IPR050189">
    <property type="entry name" value="MFS_Efflux_Transporters"/>
</dbReference>
<feature type="transmembrane region" description="Helical" evidence="6">
    <location>
        <begin position="249"/>
        <end position="268"/>
    </location>
</feature>
<keyword evidence="5 6" id="KW-0472">Membrane</keyword>
<dbReference type="GO" id="GO:0022857">
    <property type="term" value="F:transmembrane transporter activity"/>
    <property type="evidence" value="ECO:0007669"/>
    <property type="project" value="InterPro"/>
</dbReference>
<dbReference type="GO" id="GO:0005886">
    <property type="term" value="C:plasma membrane"/>
    <property type="evidence" value="ECO:0007669"/>
    <property type="project" value="UniProtKB-SubCell"/>
</dbReference>
<evidence type="ECO:0000256" key="1">
    <source>
        <dbReference type="ARBA" id="ARBA00004651"/>
    </source>
</evidence>